<evidence type="ECO:0000313" key="2">
    <source>
        <dbReference type="EMBL" id="MYV18283.1"/>
    </source>
</evidence>
<feature type="transmembrane region" description="Helical" evidence="1">
    <location>
        <begin position="7"/>
        <end position="24"/>
    </location>
</feature>
<dbReference type="AlphaFoldDB" id="A0A6N9I7L5"/>
<name>A0A6N9I7L5_9LACO</name>
<protein>
    <submittedName>
        <fullName evidence="2">Uncharacterized protein</fullName>
    </submittedName>
</protein>
<dbReference type="EMBL" id="WEZQ01000026">
    <property type="protein sequence ID" value="MYV18283.1"/>
    <property type="molecule type" value="Genomic_DNA"/>
</dbReference>
<dbReference type="RefSeq" id="WP_161004523.1">
    <property type="nucleotide sequence ID" value="NZ_WEZQ01000026.1"/>
</dbReference>
<keyword evidence="1" id="KW-1133">Transmembrane helix</keyword>
<feature type="transmembrane region" description="Helical" evidence="1">
    <location>
        <begin position="36"/>
        <end position="59"/>
    </location>
</feature>
<evidence type="ECO:0000256" key="1">
    <source>
        <dbReference type="SAM" id="Phobius"/>
    </source>
</evidence>
<reference evidence="2 3" key="1">
    <citation type="journal article" date="2019" name="Appl. Environ. Microbiol.">
        <title>Genetic determinants of hydroxycinnamic acid metabolism in heterofermentative lactobacilli.</title>
        <authorList>
            <person name="Gaur G."/>
            <person name="Oh J.H."/>
            <person name="Filannino P."/>
            <person name="Gobbetti M."/>
            <person name="van Pijkeren J.P."/>
            <person name="Ganzle M.G."/>
        </authorList>
    </citation>
    <scope>NUCLEOTIDE SEQUENCE [LARGE SCALE GENOMIC DNA]</scope>
    <source>
        <strain evidence="2 3">C5</strain>
    </source>
</reference>
<gene>
    <name evidence="2" type="ORF">GB993_12420</name>
</gene>
<dbReference type="InterPro" id="IPR046008">
    <property type="entry name" value="DUF5964"/>
</dbReference>
<proteinExistence type="predicted"/>
<dbReference type="OrthoDB" id="9896427at2"/>
<keyword evidence="1" id="KW-0812">Transmembrane</keyword>
<sequence length="94" mass="10679">MKKTISIVPTIIALFIVGILPFISKMNEVLKSTITAYTLFGLAGYSFLLVFLYCMQNAYQAKNKLNRNEKLYVGYFVILLTGLTLFGLTSMFYQ</sequence>
<evidence type="ECO:0000313" key="3">
    <source>
        <dbReference type="Proteomes" id="UP000449209"/>
    </source>
</evidence>
<keyword evidence="1" id="KW-0472">Membrane</keyword>
<accession>A0A6N9I7L5</accession>
<organism evidence="2 3">
    <name type="scientific">Furfurilactobacillus milii</name>
    <dbReference type="NCBI Taxonomy" id="2888272"/>
    <lineage>
        <taxon>Bacteria</taxon>
        <taxon>Bacillati</taxon>
        <taxon>Bacillota</taxon>
        <taxon>Bacilli</taxon>
        <taxon>Lactobacillales</taxon>
        <taxon>Lactobacillaceae</taxon>
        <taxon>Furfurilactobacillus</taxon>
    </lineage>
</organism>
<dbReference type="Pfam" id="PF19389">
    <property type="entry name" value="DUF5964"/>
    <property type="match status" value="1"/>
</dbReference>
<comment type="caution">
    <text evidence="2">The sequence shown here is derived from an EMBL/GenBank/DDBJ whole genome shotgun (WGS) entry which is preliminary data.</text>
</comment>
<dbReference type="Proteomes" id="UP000449209">
    <property type="component" value="Unassembled WGS sequence"/>
</dbReference>
<feature type="transmembrane region" description="Helical" evidence="1">
    <location>
        <begin position="71"/>
        <end position="93"/>
    </location>
</feature>